<feature type="region of interest" description="Disordered" evidence="1">
    <location>
        <begin position="1"/>
        <end position="66"/>
    </location>
</feature>
<sequence length="822" mass="91459">MSDTSSLADSAYEVIQATDNESQYGGLTESTCSLSAPRPDDVHSLDGSQDHYNTDSEEECDHSSHASSIRYADQTLQNPSTQPPATSSLEYGSYTGSSGVVVRSIECQETAGALLSDQISAKHVIREFSEDESSAISRNIGLPNRPKCLVASIRQTLSPSYLSTNEPFRVLYVGQAATQRAIVLKICDAIWVSPKDGSHDQDYFNRYREGLYNIVPISSFGPTPELDLMEASRYQIRVEHCTSAAVLFEDDQPNVVYSITLDKERSHRSCISPNHDPVVQPKWDLPHIAVFYLSEEDDADAGQTRDVTYDFMVRHGVPCLFIADRQDLDHPLWQNYVEQHAVHLCVDSRDPERPMHPRLFPIDLASFEDIDARQMNRNLAFLTGMSEAEDEALKQCTLNTKPLSLLSSALTSMRRACPFDTERQIPALSISSVFRRFAVMIIPLLLLALIKWLQPENSHHIHSPSSTGVCVSMPTYPVGLTTTKSSTVATSTKTVVINVTATKTVEVSQAKPSTSSLASAFSFAGLLPDKPSAVPADTEPKKSENSKKTVCSVRVHSPTEILVAVPSRNKVVWLAQGAIDIAVHRDEETIKTRVSSVDEGVLVGLDRKDAYGVLNVSVVTSRRPKINETFQVDFGTSAVAEVLHAGLHMLRDALGKVHWTDDARQAFEKSRSLPHDVVSALERASEAVRERATDTMKRTSDKVREHLASQLKSADAMCKEADLSVLQAQVASKLWWLKVQGKTKEYDEYQRNASRFLKMKHEELVDARNGKENNPSMMARLLCFRSGAYVPWRKDACREALKDSRLRDGGWDTRWRKFVRGV</sequence>
<reference evidence="2" key="1">
    <citation type="journal article" date="2023" name="Mol. Phylogenet. Evol.">
        <title>Genome-scale phylogeny and comparative genomics of the fungal order Sordariales.</title>
        <authorList>
            <person name="Hensen N."/>
            <person name="Bonometti L."/>
            <person name="Westerberg I."/>
            <person name="Brannstrom I.O."/>
            <person name="Guillou S."/>
            <person name="Cros-Aarteil S."/>
            <person name="Calhoun S."/>
            <person name="Haridas S."/>
            <person name="Kuo A."/>
            <person name="Mondo S."/>
            <person name="Pangilinan J."/>
            <person name="Riley R."/>
            <person name="LaButti K."/>
            <person name="Andreopoulos B."/>
            <person name="Lipzen A."/>
            <person name="Chen C."/>
            <person name="Yan M."/>
            <person name="Daum C."/>
            <person name="Ng V."/>
            <person name="Clum A."/>
            <person name="Steindorff A."/>
            <person name="Ohm R.A."/>
            <person name="Martin F."/>
            <person name="Silar P."/>
            <person name="Natvig D.O."/>
            <person name="Lalanne C."/>
            <person name="Gautier V."/>
            <person name="Ament-Velasquez S.L."/>
            <person name="Kruys A."/>
            <person name="Hutchinson M.I."/>
            <person name="Powell A.J."/>
            <person name="Barry K."/>
            <person name="Miller A.N."/>
            <person name="Grigoriev I.V."/>
            <person name="Debuchy R."/>
            <person name="Gladieux P."/>
            <person name="Hiltunen Thoren M."/>
            <person name="Johannesson H."/>
        </authorList>
    </citation>
    <scope>NUCLEOTIDE SEQUENCE</scope>
    <source>
        <strain evidence="2">CBS 757.83</strain>
    </source>
</reference>
<feature type="compositionally biased region" description="Polar residues" evidence="1">
    <location>
        <begin position="17"/>
        <end position="34"/>
    </location>
</feature>
<dbReference type="AlphaFoldDB" id="A0AAN6Q9X6"/>
<reference evidence="2" key="2">
    <citation type="submission" date="2023-05" db="EMBL/GenBank/DDBJ databases">
        <authorList>
            <consortium name="Lawrence Berkeley National Laboratory"/>
            <person name="Steindorff A."/>
            <person name="Hensen N."/>
            <person name="Bonometti L."/>
            <person name="Westerberg I."/>
            <person name="Brannstrom I.O."/>
            <person name="Guillou S."/>
            <person name="Cros-Aarteil S."/>
            <person name="Calhoun S."/>
            <person name="Haridas S."/>
            <person name="Kuo A."/>
            <person name="Mondo S."/>
            <person name="Pangilinan J."/>
            <person name="Riley R."/>
            <person name="Labutti K."/>
            <person name="Andreopoulos B."/>
            <person name="Lipzen A."/>
            <person name="Chen C."/>
            <person name="Yanf M."/>
            <person name="Daum C."/>
            <person name="Ng V."/>
            <person name="Clum A."/>
            <person name="Ohm R."/>
            <person name="Martin F."/>
            <person name="Silar P."/>
            <person name="Natvig D."/>
            <person name="Lalanne C."/>
            <person name="Gautier V."/>
            <person name="Ament-Velasquez S.L."/>
            <person name="Kruys A."/>
            <person name="Hutchinson M.I."/>
            <person name="Powell A.J."/>
            <person name="Barry K."/>
            <person name="Miller A.N."/>
            <person name="Grigoriev I.V."/>
            <person name="Debuchy R."/>
            <person name="Gladieux P."/>
            <person name="Thoren M.H."/>
            <person name="Johannesson H."/>
        </authorList>
    </citation>
    <scope>NUCLEOTIDE SEQUENCE</scope>
    <source>
        <strain evidence="2">CBS 757.83</strain>
    </source>
</reference>
<dbReference type="EMBL" id="MU863624">
    <property type="protein sequence ID" value="KAK4106299.1"/>
    <property type="molecule type" value="Genomic_DNA"/>
</dbReference>
<protein>
    <submittedName>
        <fullName evidence="2">Uncharacterized protein</fullName>
    </submittedName>
</protein>
<dbReference type="Proteomes" id="UP001305647">
    <property type="component" value="Unassembled WGS sequence"/>
</dbReference>
<organism evidence="2 3">
    <name type="scientific">Parathielavia hyrcaniae</name>
    <dbReference type="NCBI Taxonomy" id="113614"/>
    <lineage>
        <taxon>Eukaryota</taxon>
        <taxon>Fungi</taxon>
        <taxon>Dikarya</taxon>
        <taxon>Ascomycota</taxon>
        <taxon>Pezizomycotina</taxon>
        <taxon>Sordariomycetes</taxon>
        <taxon>Sordariomycetidae</taxon>
        <taxon>Sordariales</taxon>
        <taxon>Chaetomiaceae</taxon>
        <taxon>Parathielavia</taxon>
    </lineage>
</organism>
<keyword evidence="3" id="KW-1185">Reference proteome</keyword>
<evidence type="ECO:0000313" key="2">
    <source>
        <dbReference type="EMBL" id="KAK4106299.1"/>
    </source>
</evidence>
<gene>
    <name evidence="2" type="ORF">N658DRAFT_490907</name>
</gene>
<comment type="caution">
    <text evidence="2">The sequence shown here is derived from an EMBL/GenBank/DDBJ whole genome shotgun (WGS) entry which is preliminary data.</text>
</comment>
<evidence type="ECO:0000313" key="3">
    <source>
        <dbReference type="Proteomes" id="UP001305647"/>
    </source>
</evidence>
<proteinExistence type="predicted"/>
<feature type="compositionally biased region" description="Basic and acidic residues" evidence="1">
    <location>
        <begin position="38"/>
        <end position="54"/>
    </location>
</feature>
<name>A0AAN6Q9X6_9PEZI</name>
<accession>A0AAN6Q9X6</accession>
<evidence type="ECO:0000256" key="1">
    <source>
        <dbReference type="SAM" id="MobiDB-lite"/>
    </source>
</evidence>